<sequence>RTDASPDQVRILVRGVLQVLRTEANGSLKSLTQPAITQSSTPPWSEEALATAKHSGSVVLLSELLGDVATTGGDSEREPLVLKLSQQIKVQVEDWIQSTKQAECALGLYCLATIFSIDRRGRIALPLLANTDLLKDAFELAEYNAIPTQIALLTLCNEAFADSSCRSLIASHGRAYIAAVANQNKDAPEGSDRRRLFGLASSVLAKVYGAPPSAGGRGMTGEGEMPGGESGIKELSGVEEEDQTSLLRAQVDAISLSLRRSSAITASLATHVESLNYLSLRGRLKDRIASNQQLLADLYAAVRRISGQGNFEPSAVPVITAFRFSVVALSQNLTQYLPELNEEQKALQKLQKRATNPGSSVAGAGGKDSSGRRGEEQDEESHKPERVQARSALVVKAGCVSCLSEIVRGQRKEEEGEGVEALSDGIKDLVAQTLCNLATTPGLRGLIAQQGGIGALMRLFSRAAQEDRRVPPKPFMRAEGGKQVRDFVVAQALAKIAISLPPHLAFPGQTAFGLVRPFLALCVGEENGLAQFEALMALTNLASMPPGAMEEGRDIRTVIAFDQKGLGVIEYLALSEHFMIRRAATELLCNLIADYEVYEHYASHAKPTASGEVQSGDGGKDGDKAYRTSRIHMFVALLDSEDTPTRMATGGALATLTMDSRVCEFLVLGHPTAMDIILRVAGGKDAESKQVKEGLCHRGIAMLANMVGQKRDNKAIFDKIRADRRVERLLREAARGEVVESEVVIGLARKALNDLAEVPADDA</sequence>
<keyword evidence="2" id="KW-1185">Reference proteome</keyword>
<accession>A0ACC1HXQ4</accession>
<reference evidence="1" key="1">
    <citation type="submission" date="2022-06" db="EMBL/GenBank/DDBJ databases">
        <title>Phylogenomic reconstructions and comparative analyses of Kickxellomycotina fungi.</title>
        <authorList>
            <person name="Reynolds N.K."/>
            <person name="Stajich J.E."/>
            <person name="Barry K."/>
            <person name="Grigoriev I.V."/>
            <person name="Crous P."/>
            <person name="Smith M.E."/>
        </authorList>
    </citation>
    <scope>NUCLEOTIDE SEQUENCE</scope>
    <source>
        <strain evidence="1">RSA 2271</strain>
    </source>
</reference>
<comment type="caution">
    <text evidence="1">The sequence shown here is derived from an EMBL/GenBank/DDBJ whole genome shotgun (WGS) entry which is preliminary data.</text>
</comment>
<name>A0ACC1HXQ4_9FUNG</name>
<dbReference type="EMBL" id="JAMZIH010000952">
    <property type="protein sequence ID" value="KAJ1678669.1"/>
    <property type="molecule type" value="Genomic_DNA"/>
</dbReference>
<evidence type="ECO:0000313" key="1">
    <source>
        <dbReference type="EMBL" id="KAJ1678669.1"/>
    </source>
</evidence>
<evidence type="ECO:0000313" key="2">
    <source>
        <dbReference type="Proteomes" id="UP001145114"/>
    </source>
</evidence>
<feature type="non-terminal residue" evidence="1">
    <location>
        <position position="1"/>
    </location>
</feature>
<organism evidence="1 2">
    <name type="scientific">Spiromyces aspiralis</name>
    <dbReference type="NCBI Taxonomy" id="68401"/>
    <lineage>
        <taxon>Eukaryota</taxon>
        <taxon>Fungi</taxon>
        <taxon>Fungi incertae sedis</taxon>
        <taxon>Zoopagomycota</taxon>
        <taxon>Kickxellomycotina</taxon>
        <taxon>Kickxellomycetes</taxon>
        <taxon>Kickxellales</taxon>
        <taxon>Kickxellaceae</taxon>
        <taxon>Spiromyces</taxon>
    </lineage>
</organism>
<gene>
    <name evidence="1" type="primary">SHE4</name>
    <name evidence="1" type="ORF">EV182_003577</name>
</gene>
<dbReference type="Proteomes" id="UP001145114">
    <property type="component" value="Unassembled WGS sequence"/>
</dbReference>
<protein>
    <submittedName>
        <fullName evidence="1">SWI5-dependent HO expression protein 4</fullName>
    </submittedName>
</protein>
<proteinExistence type="predicted"/>